<dbReference type="InterPro" id="IPR050647">
    <property type="entry name" value="Plant_LRR-RLKs"/>
</dbReference>
<dbReference type="AlphaFoldDB" id="A0AAD2FUT4"/>
<dbReference type="FunFam" id="3.80.10.10:FF:000041">
    <property type="entry name" value="LRR receptor-like serine/threonine-protein kinase ERECTA"/>
    <property type="match status" value="1"/>
</dbReference>
<dbReference type="Proteomes" id="UP001295423">
    <property type="component" value="Unassembled WGS sequence"/>
</dbReference>
<evidence type="ECO:0000313" key="7">
    <source>
        <dbReference type="Proteomes" id="UP001295423"/>
    </source>
</evidence>
<keyword evidence="3 5" id="KW-0472">Membrane</keyword>
<name>A0AAD2FUT4_9STRA</name>
<dbReference type="SUPFAM" id="SSF52047">
    <property type="entry name" value="RNI-like"/>
    <property type="match status" value="1"/>
</dbReference>
<evidence type="ECO:0000256" key="1">
    <source>
        <dbReference type="ARBA" id="ARBA00022614"/>
    </source>
</evidence>
<feature type="transmembrane region" description="Helical" evidence="5">
    <location>
        <begin position="65"/>
        <end position="87"/>
    </location>
</feature>
<dbReference type="InterPro" id="IPR001611">
    <property type="entry name" value="Leu-rich_rpt"/>
</dbReference>
<feature type="region of interest" description="Disordered" evidence="4">
    <location>
        <begin position="1"/>
        <end position="57"/>
    </location>
</feature>
<evidence type="ECO:0000313" key="6">
    <source>
        <dbReference type="EMBL" id="CAJ1953668.1"/>
    </source>
</evidence>
<keyword evidence="5" id="KW-1133">Transmembrane helix</keyword>
<keyword evidence="2" id="KW-0677">Repeat</keyword>
<dbReference type="EMBL" id="CAKOGP040001836">
    <property type="protein sequence ID" value="CAJ1953668.1"/>
    <property type="molecule type" value="Genomic_DNA"/>
</dbReference>
<keyword evidence="1" id="KW-0433">Leucine-rich repeat</keyword>
<feature type="compositionally biased region" description="Polar residues" evidence="4">
    <location>
        <begin position="12"/>
        <end position="29"/>
    </location>
</feature>
<feature type="compositionally biased region" description="Basic residues" evidence="4">
    <location>
        <begin position="1"/>
        <end position="11"/>
    </location>
</feature>
<comment type="caution">
    <text evidence="6">The sequence shown here is derived from an EMBL/GenBank/DDBJ whole genome shotgun (WGS) entry which is preliminary data.</text>
</comment>
<proteinExistence type="predicted"/>
<evidence type="ECO:0000256" key="3">
    <source>
        <dbReference type="ARBA" id="ARBA00023136"/>
    </source>
</evidence>
<evidence type="ECO:0000256" key="5">
    <source>
        <dbReference type="SAM" id="Phobius"/>
    </source>
</evidence>
<evidence type="ECO:0000256" key="4">
    <source>
        <dbReference type="SAM" id="MobiDB-lite"/>
    </source>
</evidence>
<dbReference type="PANTHER" id="PTHR48056">
    <property type="entry name" value="LRR RECEPTOR-LIKE SERINE/THREONINE-PROTEIN KINASE-RELATED"/>
    <property type="match status" value="1"/>
</dbReference>
<accession>A0AAD2FUT4</accession>
<sequence length="648" mass="72504">MPTRKQQKQHARSSWTGEISSDGQATDNMDSIPEDLEVHSSSSNIGHSLPNPDEVDRPDRSQRKWLLWVALCLIVIAATAIGLELGLQRGDEDPRKIQNAGTARDTASDQKRRIRLQRYLVNNEVNTNEEFDDPESPQSLALDFLAMIDEQRLNAPSGDLRSRDGYRLLTRYVMTLFYYQMDGLNWNFDLLFLSDFDTCYWFSLFEPPVGQLGVICNENTNEITGFSFISDNISGQLPKELAHLTTFSYIESIGNDISGTIPDEFEKLTNLRTMVFAWNAMSGTIPSWIDNLNRLEFLYLSNNLFTGAVPNQVEKLTNLKVLALNDNVLDGDVNSVWKLPKLEYLFLEDNQFTGQLPQNLGNVASQLINLDISSNGMVGPLPSDLFELSSLEIVDLHGNDFTGVIPEAAITTPSAIKFIALHKNSLNGQIPPSLTTLNALTHLDLSSNDLLGQIPDLGTIADLKYLFLGENNFQEGPIPNFIFTFRQLKELSLKRTKRTGNMSPLFGSLDKLVVLDLDNNMLTGPVPAEMGTMTNLQFALLNRNFLDSTLPSELSNLSDLRLALLNSNNITGDFSPICGLPALAVAINDCKETTCDCCQLCCSNNENCHQYTEIASHDPSWETSYQRTFFDFSTFQRFGVRDVNKQNN</sequence>
<reference evidence="6" key="1">
    <citation type="submission" date="2023-08" db="EMBL/GenBank/DDBJ databases">
        <authorList>
            <person name="Audoor S."/>
            <person name="Bilcke G."/>
        </authorList>
    </citation>
    <scope>NUCLEOTIDE SEQUENCE</scope>
</reference>
<dbReference type="Pfam" id="PF00560">
    <property type="entry name" value="LRR_1"/>
    <property type="match status" value="4"/>
</dbReference>
<keyword evidence="7" id="KW-1185">Reference proteome</keyword>
<dbReference type="FunFam" id="3.80.10.10:FF:000095">
    <property type="entry name" value="LRR receptor-like serine/threonine-protein kinase GSO1"/>
    <property type="match status" value="1"/>
</dbReference>
<dbReference type="Gene3D" id="3.80.10.10">
    <property type="entry name" value="Ribonuclease Inhibitor"/>
    <property type="match status" value="2"/>
</dbReference>
<protein>
    <recommendedName>
        <fullName evidence="8">L domain-like protein</fullName>
    </recommendedName>
</protein>
<evidence type="ECO:0000256" key="2">
    <source>
        <dbReference type="ARBA" id="ARBA00022737"/>
    </source>
</evidence>
<gene>
    <name evidence="6" type="ORF">CYCCA115_LOCUS14271</name>
</gene>
<dbReference type="InterPro" id="IPR032675">
    <property type="entry name" value="LRR_dom_sf"/>
</dbReference>
<keyword evidence="5" id="KW-0812">Transmembrane</keyword>
<evidence type="ECO:0008006" key="8">
    <source>
        <dbReference type="Google" id="ProtNLM"/>
    </source>
</evidence>
<organism evidence="6 7">
    <name type="scientific">Cylindrotheca closterium</name>
    <dbReference type="NCBI Taxonomy" id="2856"/>
    <lineage>
        <taxon>Eukaryota</taxon>
        <taxon>Sar</taxon>
        <taxon>Stramenopiles</taxon>
        <taxon>Ochrophyta</taxon>
        <taxon>Bacillariophyta</taxon>
        <taxon>Bacillariophyceae</taxon>
        <taxon>Bacillariophycidae</taxon>
        <taxon>Bacillariales</taxon>
        <taxon>Bacillariaceae</taxon>
        <taxon>Cylindrotheca</taxon>
    </lineage>
</organism>